<evidence type="ECO:0000256" key="7">
    <source>
        <dbReference type="ARBA" id="ARBA00023295"/>
    </source>
</evidence>
<keyword evidence="5" id="KW-0136">Cellulose degradation</keyword>
<dbReference type="Proteomes" id="UP001346149">
    <property type="component" value="Unassembled WGS sequence"/>
</dbReference>
<keyword evidence="7" id="KW-0326">Glycosidase</keyword>
<dbReference type="SUPFAM" id="SSF48208">
    <property type="entry name" value="Six-hairpin glycosidases"/>
    <property type="match status" value="1"/>
</dbReference>
<dbReference type="GO" id="GO:0030245">
    <property type="term" value="P:cellulose catabolic process"/>
    <property type="evidence" value="ECO:0007669"/>
    <property type="project" value="UniProtKB-KW"/>
</dbReference>
<evidence type="ECO:0000313" key="11">
    <source>
        <dbReference type="Proteomes" id="UP001346149"/>
    </source>
</evidence>
<feature type="domain" description="Glycoside hydrolase family 9" evidence="9">
    <location>
        <begin position="194"/>
        <end position="264"/>
    </location>
</feature>
<dbReference type="PANTHER" id="PTHR22298">
    <property type="entry name" value="ENDO-1,4-BETA-GLUCANASE"/>
    <property type="match status" value="1"/>
</dbReference>
<sequence>MDLVFEKSRVRPTTILLVHLSPTIRAGCLLTVPVPIIAGFRLQRSPHQEPTLLRVPALGASVAQPAGHMALRLRPHRQTRTRGENVKKHIYIADVDLVGGYYDAGDNVKFGLSMAFTITMLSSGVIEYHQQMVDAGKLRHALEAINRGTYYFIKAHTHPNVLWVQVLTFLLVFPLTYLRSPTQKLYAGETRNDQVGDGDTDHYCWQRPEDMTTSTTSKRVYKVDTENPGTEVAAETAAAMATATILFRETNPHYSHMLLHHARQRVGMQFN</sequence>
<evidence type="ECO:0000256" key="1">
    <source>
        <dbReference type="ARBA" id="ARBA00000966"/>
    </source>
</evidence>
<evidence type="ECO:0000256" key="8">
    <source>
        <dbReference type="ARBA" id="ARBA00023326"/>
    </source>
</evidence>
<proteinExistence type="inferred from homology"/>
<keyword evidence="4" id="KW-0378">Hydrolase</keyword>
<evidence type="ECO:0000256" key="4">
    <source>
        <dbReference type="ARBA" id="ARBA00022801"/>
    </source>
</evidence>
<dbReference type="EC" id="3.2.1.4" evidence="3"/>
<evidence type="ECO:0000256" key="2">
    <source>
        <dbReference type="ARBA" id="ARBA00007072"/>
    </source>
</evidence>
<dbReference type="AlphaFoldDB" id="A0AAN7MG11"/>
<protein>
    <recommendedName>
        <fullName evidence="3">cellulase</fullName>
        <ecNumber evidence="3">3.2.1.4</ecNumber>
    </recommendedName>
</protein>
<feature type="domain" description="Glycoside hydrolase family 9" evidence="9">
    <location>
        <begin position="93"/>
        <end position="166"/>
    </location>
</feature>
<accession>A0AAN7MG11</accession>
<dbReference type="EMBL" id="JAXQNO010000005">
    <property type="protein sequence ID" value="KAK4798082.1"/>
    <property type="molecule type" value="Genomic_DNA"/>
</dbReference>
<comment type="caution">
    <text evidence="10">The sequence shown here is derived from an EMBL/GenBank/DDBJ whole genome shotgun (WGS) entry which is preliminary data.</text>
</comment>
<dbReference type="Pfam" id="PF00759">
    <property type="entry name" value="Glyco_hydro_9"/>
    <property type="match status" value="2"/>
</dbReference>
<reference evidence="10 11" key="1">
    <citation type="journal article" date="2023" name="Hortic Res">
        <title>Pangenome of water caltrop reveals structural variations and asymmetric subgenome divergence after allopolyploidization.</title>
        <authorList>
            <person name="Zhang X."/>
            <person name="Chen Y."/>
            <person name="Wang L."/>
            <person name="Yuan Y."/>
            <person name="Fang M."/>
            <person name="Shi L."/>
            <person name="Lu R."/>
            <person name="Comes H.P."/>
            <person name="Ma Y."/>
            <person name="Chen Y."/>
            <person name="Huang G."/>
            <person name="Zhou Y."/>
            <person name="Zheng Z."/>
            <person name="Qiu Y."/>
        </authorList>
    </citation>
    <scope>NUCLEOTIDE SEQUENCE [LARGE SCALE GENOMIC DNA]</scope>
    <source>
        <strain evidence="10">F231</strain>
    </source>
</reference>
<evidence type="ECO:0000259" key="9">
    <source>
        <dbReference type="Pfam" id="PF00759"/>
    </source>
</evidence>
<evidence type="ECO:0000256" key="6">
    <source>
        <dbReference type="ARBA" id="ARBA00023277"/>
    </source>
</evidence>
<organism evidence="10 11">
    <name type="scientific">Trapa natans</name>
    <name type="common">Water chestnut</name>
    <dbReference type="NCBI Taxonomy" id="22666"/>
    <lineage>
        <taxon>Eukaryota</taxon>
        <taxon>Viridiplantae</taxon>
        <taxon>Streptophyta</taxon>
        <taxon>Embryophyta</taxon>
        <taxon>Tracheophyta</taxon>
        <taxon>Spermatophyta</taxon>
        <taxon>Magnoliopsida</taxon>
        <taxon>eudicotyledons</taxon>
        <taxon>Gunneridae</taxon>
        <taxon>Pentapetalae</taxon>
        <taxon>rosids</taxon>
        <taxon>malvids</taxon>
        <taxon>Myrtales</taxon>
        <taxon>Lythraceae</taxon>
        <taxon>Trapa</taxon>
    </lineage>
</organism>
<dbReference type="InterPro" id="IPR001701">
    <property type="entry name" value="Glyco_hydro_9"/>
</dbReference>
<evidence type="ECO:0000313" key="10">
    <source>
        <dbReference type="EMBL" id="KAK4798082.1"/>
    </source>
</evidence>
<dbReference type="GO" id="GO:0008810">
    <property type="term" value="F:cellulase activity"/>
    <property type="evidence" value="ECO:0007669"/>
    <property type="project" value="UniProtKB-EC"/>
</dbReference>
<keyword evidence="6" id="KW-0119">Carbohydrate metabolism</keyword>
<gene>
    <name evidence="10" type="ORF">SAY86_030408</name>
</gene>
<keyword evidence="11" id="KW-1185">Reference proteome</keyword>
<evidence type="ECO:0000256" key="3">
    <source>
        <dbReference type="ARBA" id="ARBA00012601"/>
    </source>
</evidence>
<name>A0AAN7MG11_TRANT</name>
<keyword evidence="8" id="KW-0624">Polysaccharide degradation</keyword>
<dbReference type="InterPro" id="IPR008928">
    <property type="entry name" value="6-hairpin_glycosidase_sf"/>
</dbReference>
<comment type="similarity">
    <text evidence="2">Belongs to the glycosyl hydrolase 9 (cellulase E) family.</text>
</comment>
<evidence type="ECO:0000256" key="5">
    <source>
        <dbReference type="ARBA" id="ARBA00023001"/>
    </source>
</evidence>
<dbReference type="Gene3D" id="1.50.10.10">
    <property type="match status" value="1"/>
</dbReference>
<dbReference type="InterPro" id="IPR012341">
    <property type="entry name" value="6hp_glycosidase-like_sf"/>
</dbReference>
<comment type="catalytic activity">
    <reaction evidence="1">
        <text>Endohydrolysis of (1-&gt;4)-beta-D-glucosidic linkages in cellulose, lichenin and cereal beta-D-glucans.</text>
        <dbReference type="EC" id="3.2.1.4"/>
    </reaction>
</comment>